<organism evidence="1 2">
    <name type="scientific">Lysobacter silvisoli</name>
    <dbReference type="NCBI Taxonomy" id="2293254"/>
    <lineage>
        <taxon>Bacteria</taxon>
        <taxon>Pseudomonadati</taxon>
        <taxon>Pseudomonadota</taxon>
        <taxon>Gammaproteobacteria</taxon>
        <taxon>Lysobacterales</taxon>
        <taxon>Lysobacteraceae</taxon>
        <taxon>Lysobacter</taxon>
    </lineage>
</organism>
<accession>A0A371JWX7</accession>
<dbReference type="OrthoDB" id="6028244at2"/>
<dbReference type="Proteomes" id="UP000264492">
    <property type="component" value="Unassembled WGS sequence"/>
</dbReference>
<dbReference type="RefSeq" id="WP_115861391.1">
    <property type="nucleotide sequence ID" value="NZ_QTSU01000004.1"/>
</dbReference>
<gene>
    <name evidence="1" type="ORF">DX914_18015</name>
</gene>
<keyword evidence="2" id="KW-1185">Reference proteome</keyword>
<reference evidence="1 2" key="1">
    <citation type="submission" date="2018-08" db="EMBL/GenBank/DDBJ databases">
        <title>Lysobacter sp. zong2l5, whole genome shotgun sequence.</title>
        <authorList>
            <person name="Zhang X."/>
            <person name="Feng G."/>
            <person name="Zhu H."/>
        </authorList>
    </citation>
    <scope>NUCLEOTIDE SEQUENCE [LARGE SCALE GENOMIC DNA]</scope>
    <source>
        <strain evidence="2">zong2l5</strain>
    </source>
</reference>
<comment type="caution">
    <text evidence="1">The sequence shown here is derived from an EMBL/GenBank/DDBJ whole genome shotgun (WGS) entry which is preliminary data.</text>
</comment>
<dbReference type="AlphaFoldDB" id="A0A371JWX7"/>
<dbReference type="EMBL" id="QTSU01000004">
    <property type="protein sequence ID" value="RDZ26169.1"/>
    <property type="molecule type" value="Genomic_DNA"/>
</dbReference>
<protein>
    <submittedName>
        <fullName evidence="1">Uncharacterized protein</fullName>
    </submittedName>
</protein>
<name>A0A371JWX7_9GAMM</name>
<evidence type="ECO:0000313" key="1">
    <source>
        <dbReference type="EMBL" id="RDZ26169.1"/>
    </source>
</evidence>
<sequence length="147" mass="15990">MRHVALPFDPAQWSAEFKGAGAADSMQIMIMRRELGVAIGVTEFQSFRPLRQQAVVSAQLSKGLNTQFARVAPAGADLPARELAVPEDWTCDHHLVGQDDSEESRGYTSCVYSTPTWFANLVVITSEDASEAEIEAANAVLKGLRPN</sequence>
<proteinExistence type="predicted"/>
<evidence type="ECO:0000313" key="2">
    <source>
        <dbReference type="Proteomes" id="UP000264492"/>
    </source>
</evidence>